<evidence type="ECO:0000313" key="5">
    <source>
        <dbReference type="Proteomes" id="UP001168478"/>
    </source>
</evidence>
<reference evidence="3" key="2">
    <citation type="submission" date="2023-08" db="EMBL/GenBank/DDBJ databases">
        <title>Identification and characterization of horizontal gene transfer across gut microbiota members of farm animals based on homology search.</title>
        <authorList>
            <person name="Schwarzerova J."/>
            <person name="Nykrynova M."/>
            <person name="Jureckova K."/>
            <person name="Cejkova D."/>
            <person name="Rychlik I."/>
        </authorList>
    </citation>
    <scope>NUCLEOTIDE SEQUENCE</scope>
    <source>
        <strain evidence="3">ET15</strain>
        <strain evidence="2">ET37</strain>
    </source>
</reference>
<reference evidence="3" key="1">
    <citation type="submission" date="2023-06" db="EMBL/GenBank/DDBJ databases">
        <authorList>
            <person name="Zeman M."/>
            <person name="Kubasova T."/>
            <person name="Jahodarova E."/>
            <person name="Nykrynova M."/>
            <person name="Rychlik I."/>
        </authorList>
    </citation>
    <scope>NUCLEOTIDE SEQUENCE</scope>
    <source>
        <strain evidence="3">ET15</strain>
        <strain evidence="2">ET37</strain>
    </source>
</reference>
<evidence type="ECO:0008006" key="6">
    <source>
        <dbReference type="Google" id="ProtNLM"/>
    </source>
</evidence>
<sequence length="71" mass="7874">MKMKKTYEKPSVTVIGMEMEQVMASLSSVNTTGDPDNPGFDIKEGMPGNDGTDLTNTNRNSNWAKPHNVWE</sequence>
<keyword evidence="4" id="KW-1185">Reference proteome</keyword>
<accession>A0AAW7JNJ3</accession>
<dbReference type="Proteomes" id="UP001168478">
    <property type="component" value="Unassembled WGS sequence"/>
</dbReference>
<evidence type="ECO:0000313" key="3">
    <source>
        <dbReference type="EMBL" id="MDN0024938.1"/>
    </source>
</evidence>
<evidence type="ECO:0000313" key="4">
    <source>
        <dbReference type="Proteomes" id="UP001167831"/>
    </source>
</evidence>
<feature type="compositionally biased region" description="Polar residues" evidence="1">
    <location>
        <begin position="52"/>
        <end position="63"/>
    </location>
</feature>
<name>A0AAW7JNJ3_9BACT</name>
<organism evidence="3 5">
    <name type="scientific">Leyella lascolaii</name>
    <dbReference type="NCBI Taxonomy" id="1776379"/>
    <lineage>
        <taxon>Bacteria</taxon>
        <taxon>Pseudomonadati</taxon>
        <taxon>Bacteroidota</taxon>
        <taxon>Bacteroidia</taxon>
        <taxon>Bacteroidales</taxon>
        <taxon>Prevotellaceae</taxon>
        <taxon>Leyella</taxon>
    </lineage>
</organism>
<proteinExistence type="predicted"/>
<evidence type="ECO:0000256" key="1">
    <source>
        <dbReference type="SAM" id="MobiDB-lite"/>
    </source>
</evidence>
<dbReference type="RefSeq" id="WP_289824913.1">
    <property type="nucleotide sequence ID" value="NZ_JAUEIE010000003.1"/>
</dbReference>
<feature type="region of interest" description="Disordered" evidence="1">
    <location>
        <begin position="28"/>
        <end position="71"/>
    </location>
</feature>
<protein>
    <recommendedName>
        <fullName evidence="6">Paeninodin family lasso peptide</fullName>
    </recommendedName>
</protein>
<dbReference type="AlphaFoldDB" id="A0AAW7JNJ3"/>
<dbReference type="Proteomes" id="UP001167831">
    <property type="component" value="Unassembled WGS sequence"/>
</dbReference>
<dbReference type="EMBL" id="JAUEIE010000003">
    <property type="protein sequence ID" value="MDN0022339.1"/>
    <property type="molecule type" value="Genomic_DNA"/>
</dbReference>
<comment type="caution">
    <text evidence="3">The sequence shown here is derived from an EMBL/GenBank/DDBJ whole genome shotgun (WGS) entry which is preliminary data.</text>
</comment>
<gene>
    <name evidence="2" type="ORF">QVN81_04765</name>
    <name evidence="3" type="ORF">QVN84_05300</name>
</gene>
<evidence type="ECO:0000313" key="2">
    <source>
        <dbReference type="EMBL" id="MDN0022339.1"/>
    </source>
</evidence>
<dbReference type="EMBL" id="JAUEIF010000003">
    <property type="protein sequence ID" value="MDN0024938.1"/>
    <property type="molecule type" value="Genomic_DNA"/>
</dbReference>